<sequence length="611" mass="67910">MHKFIIIKRARKYLLTKKHPSALRTSSHCISTSTTSLRIDNYIVDDFPQRTGLESWTNVISVLAQGGLNTELGVYEASQLLDSGYRPNEYVLFHLLRASSDLGWDTYCQQLHCYILKSGFLSNVFVSTALMGFYRKINSLADAHKMFVEIPQPSVVSWNSLISGYVQSGKYRKALNLFVELERSEIYADAYSFTSALAACGQLGSLQLGMAIHSKIVKYSLERGVVIANCLIDMYGKCGSVEDAIGVFGEMIDKDIISWNSVIAASARNGNLELAFGFLHRLPNPDTISYNEVINGIAQFGDIEDAIMILSSMPSPNSSSWNSILTGYVNRNQVPEALHLFGEMQSKDVPMDEYTFSTMLSGIAGLSALTWGMLIHSCVIKQGLDASIVVASALLDMYSKCGQVKIADSMFRSLCRKNLVTWNAMITGYARNGDLTKVIELFEQLKTVRDLKPDSVTFLNVLGACSHTDIPFDKVSEYFESMTKDYGIKPTVEHCCSMIRLMGQKGEVWRAQRMIRELGFGSYGVVWRALLSASGACSDLDVARISAAEVIKLEGDSDYVYVMLCNLYTSHGNWDVASVIRNFMRERGLRKEAGCSWIEVENVAAHSSNIR</sequence>
<evidence type="ECO:0000256" key="1">
    <source>
        <dbReference type="ARBA" id="ARBA00022737"/>
    </source>
</evidence>
<accession>V4TJH0</accession>
<dbReference type="EMBL" id="KI536661">
    <property type="protein sequence ID" value="ESR53547.1"/>
    <property type="molecule type" value="Genomic_DNA"/>
</dbReference>
<dbReference type="Gramene" id="ESR53547">
    <property type="protein sequence ID" value="ESR53547"/>
    <property type="gene ID" value="CICLE_v10019350mg"/>
</dbReference>
<dbReference type="InParanoid" id="V4TJH0"/>
<reference evidence="3 4" key="1">
    <citation type="submission" date="2013-10" db="EMBL/GenBank/DDBJ databases">
        <authorList>
            <consortium name="International Citrus Genome Consortium"/>
            <person name="Jenkins J."/>
            <person name="Schmutz J."/>
            <person name="Prochnik S."/>
            <person name="Rokhsar D."/>
            <person name="Gmitter F."/>
            <person name="Ollitrault P."/>
            <person name="Machado M."/>
            <person name="Talon M."/>
            <person name="Wincker P."/>
            <person name="Jaillon O."/>
            <person name="Morgante M."/>
        </authorList>
    </citation>
    <scope>NUCLEOTIDE SEQUENCE</scope>
    <source>
        <strain evidence="4">cv. Clemenules</strain>
    </source>
</reference>
<dbReference type="InterPro" id="IPR046960">
    <property type="entry name" value="PPR_At4g14850-like_plant"/>
</dbReference>
<dbReference type="FunFam" id="1.25.40.10:FF:000606">
    <property type="entry name" value="Putative pentatricopeptide repeat-containing protein"/>
    <property type="match status" value="1"/>
</dbReference>
<dbReference type="FunFam" id="1.25.40.10:FF:000090">
    <property type="entry name" value="Pentatricopeptide repeat-containing protein, chloroplastic"/>
    <property type="match status" value="1"/>
</dbReference>
<proteinExistence type="predicted"/>
<dbReference type="eggNOG" id="KOG4197">
    <property type="taxonomic scope" value="Eukaryota"/>
</dbReference>
<dbReference type="Pfam" id="PF20431">
    <property type="entry name" value="E_motif"/>
    <property type="match status" value="1"/>
</dbReference>
<dbReference type="GO" id="GO:0009451">
    <property type="term" value="P:RNA modification"/>
    <property type="evidence" value="ECO:0007669"/>
    <property type="project" value="InterPro"/>
</dbReference>
<keyword evidence="1" id="KW-0677">Repeat</keyword>
<feature type="repeat" description="PPR" evidence="2">
    <location>
        <begin position="418"/>
        <end position="448"/>
    </location>
</feature>
<dbReference type="OMA" id="PSVEHCC"/>
<organism evidence="3 4">
    <name type="scientific">Citrus clementina</name>
    <name type="common">Clementine</name>
    <name type="synonym">Citrus deliciosa x Citrus sinensis</name>
    <dbReference type="NCBI Taxonomy" id="85681"/>
    <lineage>
        <taxon>Eukaryota</taxon>
        <taxon>Viridiplantae</taxon>
        <taxon>Streptophyta</taxon>
        <taxon>Embryophyta</taxon>
        <taxon>Tracheophyta</taxon>
        <taxon>Spermatophyta</taxon>
        <taxon>Magnoliopsida</taxon>
        <taxon>eudicotyledons</taxon>
        <taxon>Gunneridae</taxon>
        <taxon>Pentapetalae</taxon>
        <taxon>rosids</taxon>
        <taxon>malvids</taxon>
        <taxon>Sapindales</taxon>
        <taxon>Rutaceae</taxon>
        <taxon>Aurantioideae</taxon>
        <taxon>Citrus</taxon>
    </lineage>
</organism>
<feature type="repeat" description="PPR" evidence="2">
    <location>
        <begin position="154"/>
        <end position="188"/>
    </location>
</feature>
<dbReference type="FunFam" id="1.25.40.10:FF:001486">
    <property type="entry name" value="Pentatricopeptide repeat-containing protein mitochondrial"/>
    <property type="match status" value="1"/>
</dbReference>
<dbReference type="OrthoDB" id="1662615at2759"/>
<dbReference type="FunFam" id="1.25.40.10:FF:000073">
    <property type="entry name" value="Pentatricopeptide repeat-containing protein chloroplastic"/>
    <property type="match status" value="1"/>
</dbReference>
<gene>
    <name evidence="3" type="ORF">CICLE_v10019350mg</name>
</gene>
<dbReference type="FunCoup" id="V4TJH0">
    <property type="interactions" value="98"/>
</dbReference>
<dbReference type="STRING" id="85681.V4TJH0"/>
<name>V4TJH0_CITCL</name>
<dbReference type="Pfam" id="PF13041">
    <property type="entry name" value="PPR_2"/>
    <property type="match status" value="3"/>
</dbReference>
<feature type="repeat" description="PPR" evidence="2">
    <location>
        <begin position="224"/>
        <end position="258"/>
    </location>
</feature>
<dbReference type="PANTHER" id="PTHR47926">
    <property type="entry name" value="PENTATRICOPEPTIDE REPEAT-CONTAINING PROTEIN"/>
    <property type="match status" value="1"/>
</dbReference>
<dbReference type="Pfam" id="PF01535">
    <property type="entry name" value="PPR"/>
    <property type="match status" value="3"/>
</dbReference>
<dbReference type="GO" id="GO:0003729">
    <property type="term" value="F:mRNA binding"/>
    <property type="evidence" value="ECO:0007669"/>
    <property type="project" value="UniProtKB-ARBA"/>
</dbReference>
<evidence type="ECO:0000256" key="2">
    <source>
        <dbReference type="PROSITE-ProRule" id="PRU00708"/>
    </source>
</evidence>
<dbReference type="KEGG" id="cic:CICLE_v10019350mg"/>
<dbReference type="InterPro" id="IPR046848">
    <property type="entry name" value="E_motif"/>
</dbReference>
<evidence type="ECO:0000313" key="4">
    <source>
        <dbReference type="Proteomes" id="UP000030687"/>
    </source>
</evidence>
<dbReference type="Gene3D" id="1.25.40.10">
    <property type="entry name" value="Tetratricopeptide repeat domain"/>
    <property type="match status" value="4"/>
</dbReference>
<dbReference type="AlphaFoldDB" id="V4TJH0"/>
<dbReference type="NCBIfam" id="TIGR00756">
    <property type="entry name" value="PPR"/>
    <property type="match status" value="4"/>
</dbReference>
<feature type="repeat" description="PPR" evidence="2">
    <location>
        <begin position="317"/>
        <end position="351"/>
    </location>
</feature>
<dbReference type="InterPro" id="IPR011990">
    <property type="entry name" value="TPR-like_helical_dom_sf"/>
</dbReference>
<protein>
    <recommendedName>
        <fullName evidence="5">Pentacotripeptide-repeat region of PRORP domain-containing protein</fullName>
    </recommendedName>
</protein>
<dbReference type="InterPro" id="IPR002885">
    <property type="entry name" value="PPR_rpt"/>
</dbReference>
<keyword evidence="4" id="KW-1185">Reference proteome</keyword>
<dbReference type="Proteomes" id="UP000030687">
    <property type="component" value="Unassembled WGS sequence"/>
</dbReference>
<evidence type="ECO:0008006" key="5">
    <source>
        <dbReference type="Google" id="ProtNLM"/>
    </source>
</evidence>
<evidence type="ECO:0000313" key="3">
    <source>
        <dbReference type="EMBL" id="ESR53547.1"/>
    </source>
</evidence>
<dbReference type="PROSITE" id="PS51375">
    <property type="entry name" value="PPR"/>
    <property type="match status" value="4"/>
</dbReference>